<dbReference type="RefSeq" id="WP_156328377.1">
    <property type="nucleotide sequence ID" value="NZ_CACRSW010000001.1"/>
</dbReference>
<name>A0A6N2R0N3_9FIRM</name>
<dbReference type="PANTHER" id="PTHR33392">
    <property type="entry name" value="POLYISOPRENYL-TEICHOIC ACID--PEPTIDOGLYCAN TEICHOIC ACID TRANSFERASE TAGU"/>
    <property type="match status" value="1"/>
</dbReference>
<dbReference type="PANTHER" id="PTHR33392:SF6">
    <property type="entry name" value="POLYISOPRENYL-TEICHOIC ACID--PEPTIDOGLYCAN TEICHOIC ACID TRANSFERASE TAGU"/>
    <property type="match status" value="1"/>
</dbReference>
<dbReference type="NCBIfam" id="TIGR00350">
    <property type="entry name" value="lytR_cpsA_psr"/>
    <property type="match status" value="1"/>
</dbReference>
<evidence type="ECO:0000313" key="3">
    <source>
        <dbReference type="EMBL" id="VYS74297.1"/>
    </source>
</evidence>
<sequence length="301" mass="33641">MNIKKRIIKAILIILMGLTVLFAIQLVRGFIGSQIIKDENNFTGSDLGEGNKIEQKNKDELLFVFAGVDATGEKFGTRTDTLMLVLMNKENKTIDIISIPRDTRVDVDGNMDKINAAHSYGGMDDTIKTIRNFLSIDLDYYAEVSFQAVEDGVDALGGVDINVPDQIATAQNIEPGLHHFNGKQALDYCRFRKGYANADLGRISCQQDFVVQFIKNMTKLKNIIKIPGVISKVSSNMDSNISMSTILSFAWAFKNIDDAQINTQTIPGYPDMIDGISYYIPDNEATIDIRNKILYNYLLEE</sequence>
<dbReference type="EMBL" id="CACRSW010000001">
    <property type="protein sequence ID" value="VYS74297.1"/>
    <property type="molecule type" value="Genomic_DNA"/>
</dbReference>
<organism evidence="3">
    <name type="scientific">Anaerococcus vaginalis</name>
    <dbReference type="NCBI Taxonomy" id="33037"/>
    <lineage>
        <taxon>Bacteria</taxon>
        <taxon>Bacillati</taxon>
        <taxon>Bacillota</taxon>
        <taxon>Tissierellia</taxon>
        <taxon>Tissierellales</taxon>
        <taxon>Peptoniphilaceae</taxon>
        <taxon>Anaerococcus</taxon>
    </lineage>
</organism>
<dbReference type="InterPro" id="IPR004474">
    <property type="entry name" value="LytR_CpsA_psr"/>
</dbReference>
<accession>A0A6N2R0N3</accession>
<feature type="domain" description="Cell envelope-related transcriptional attenuator" evidence="2">
    <location>
        <begin position="78"/>
        <end position="218"/>
    </location>
</feature>
<comment type="similarity">
    <text evidence="1">Belongs to the LytR/CpsA/Psr (LCP) family.</text>
</comment>
<evidence type="ECO:0000259" key="2">
    <source>
        <dbReference type="Pfam" id="PF03816"/>
    </source>
</evidence>
<reference evidence="3" key="1">
    <citation type="submission" date="2019-11" db="EMBL/GenBank/DDBJ databases">
        <authorList>
            <person name="Feng L."/>
        </authorList>
    </citation>
    <scope>NUCLEOTIDE SEQUENCE</scope>
    <source>
        <strain evidence="3">AvaginalisLFYP127</strain>
    </source>
</reference>
<dbReference type="AlphaFoldDB" id="A0A6N2R0N3"/>
<evidence type="ECO:0000256" key="1">
    <source>
        <dbReference type="ARBA" id="ARBA00006068"/>
    </source>
</evidence>
<proteinExistence type="inferred from homology"/>
<gene>
    <name evidence="3" type="primary">yvhJ</name>
    <name evidence="3" type="ORF">AVLFYP127_00133</name>
</gene>
<dbReference type="Gene3D" id="3.40.630.190">
    <property type="entry name" value="LCP protein"/>
    <property type="match status" value="1"/>
</dbReference>
<protein>
    <submittedName>
        <fullName evidence="3">Transcriptional regulator YvhJ</fullName>
    </submittedName>
</protein>
<dbReference type="Pfam" id="PF03816">
    <property type="entry name" value="LytR_cpsA_psr"/>
    <property type="match status" value="1"/>
</dbReference>
<dbReference type="InterPro" id="IPR050922">
    <property type="entry name" value="LytR/CpsA/Psr_CW_biosynth"/>
</dbReference>